<proteinExistence type="predicted"/>
<evidence type="ECO:0000256" key="1">
    <source>
        <dbReference type="SAM" id="MobiDB-lite"/>
    </source>
</evidence>
<dbReference type="EMBL" id="VMNW02000067">
    <property type="protein sequence ID" value="KAA9154339.1"/>
    <property type="molecule type" value="Genomic_DNA"/>
</dbReference>
<feature type="region of interest" description="Disordered" evidence="1">
    <location>
        <begin position="22"/>
        <end position="90"/>
    </location>
</feature>
<dbReference type="Proteomes" id="UP000319769">
    <property type="component" value="Unassembled WGS sequence"/>
</dbReference>
<comment type="caution">
    <text evidence="2">The sequence shown here is derived from an EMBL/GenBank/DDBJ whole genome shotgun (WGS) entry which is preliminary data.</text>
</comment>
<evidence type="ECO:0008006" key="4">
    <source>
        <dbReference type="Google" id="ProtNLM"/>
    </source>
</evidence>
<feature type="compositionally biased region" description="Low complexity" evidence="1">
    <location>
        <begin position="60"/>
        <end position="84"/>
    </location>
</feature>
<name>A0A5N0UTD9_9PSEU</name>
<evidence type="ECO:0000313" key="3">
    <source>
        <dbReference type="Proteomes" id="UP000319769"/>
    </source>
</evidence>
<gene>
    <name evidence="2" type="ORF">FPZ12_032535</name>
</gene>
<sequence length="154" mass="15892">MAATALGIGMSWFGVHAVLSEDTSEAAAPQAIAVEAPVPDTSSPPPSPPATTTTEPPPSSSSRTSSSSAPTTTTTPPPSSSAAPDIRSVQLRGGRVVLEMTDTYAKLVSATPEPGWQVQAWQADGWLRVDFSQNGTTSSCFVTWNGHPPAIQTT</sequence>
<keyword evidence="3" id="KW-1185">Reference proteome</keyword>
<organism evidence="2 3">
    <name type="scientific">Amycolatopsis acidicola</name>
    <dbReference type="NCBI Taxonomy" id="2596893"/>
    <lineage>
        <taxon>Bacteria</taxon>
        <taxon>Bacillati</taxon>
        <taxon>Actinomycetota</taxon>
        <taxon>Actinomycetes</taxon>
        <taxon>Pseudonocardiales</taxon>
        <taxon>Pseudonocardiaceae</taxon>
        <taxon>Amycolatopsis</taxon>
    </lineage>
</organism>
<dbReference type="AlphaFoldDB" id="A0A5N0UTD9"/>
<reference evidence="2" key="1">
    <citation type="submission" date="2019-09" db="EMBL/GenBank/DDBJ databases">
        <authorList>
            <person name="Teo W.F.A."/>
            <person name="Duangmal K."/>
        </authorList>
    </citation>
    <scope>NUCLEOTIDE SEQUENCE [LARGE SCALE GENOMIC DNA]</scope>
    <source>
        <strain evidence="2">K81G1</strain>
    </source>
</reference>
<dbReference type="OrthoDB" id="3293636at2"/>
<feature type="compositionally biased region" description="Pro residues" evidence="1">
    <location>
        <begin position="42"/>
        <end position="59"/>
    </location>
</feature>
<evidence type="ECO:0000313" key="2">
    <source>
        <dbReference type="EMBL" id="KAA9154339.1"/>
    </source>
</evidence>
<accession>A0A5N0UTD9</accession>
<feature type="compositionally biased region" description="Low complexity" evidence="1">
    <location>
        <begin position="25"/>
        <end position="41"/>
    </location>
</feature>
<protein>
    <recommendedName>
        <fullName evidence="4">Secreted protein</fullName>
    </recommendedName>
</protein>